<comment type="caution">
    <text evidence="1">The sequence shown here is derived from an EMBL/GenBank/DDBJ whole genome shotgun (WGS) entry which is preliminary data.</text>
</comment>
<sequence length="64" mass="7425">MSLVLHQVDKKSRKGVISRAEGFKLCQKKKNRRQVKCQIPPPFSYTGFATSTAFTRRLSQWLLQ</sequence>
<proteinExistence type="predicted"/>
<dbReference type="EMBL" id="WJBH02000001">
    <property type="protein sequence ID" value="KAI9564962.1"/>
    <property type="molecule type" value="Genomic_DNA"/>
</dbReference>
<name>A0AAD5PZ59_9CRUS</name>
<protein>
    <submittedName>
        <fullName evidence="1">Uncharacterized protein</fullName>
    </submittedName>
</protein>
<organism evidence="1 2">
    <name type="scientific">Daphnia sinensis</name>
    <dbReference type="NCBI Taxonomy" id="1820382"/>
    <lineage>
        <taxon>Eukaryota</taxon>
        <taxon>Metazoa</taxon>
        <taxon>Ecdysozoa</taxon>
        <taxon>Arthropoda</taxon>
        <taxon>Crustacea</taxon>
        <taxon>Branchiopoda</taxon>
        <taxon>Diplostraca</taxon>
        <taxon>Cladocera</taxon>
        <taxon>Anomopoda</taxon>
        <taxon>Daphniidae</taxon>
        <taxon>Daphnia</taxon>
        <taxon>Daphnia similis group</taxon>
    </lineage>
</organism>
<evidence type="ECO:0000313" key="1">
    <source>
        <dbReference type="EMBL" id="KAI9564962.1"/>
    </source>
</evidence>
<evidence type="ECO:0000313" key="2">
    <source>
        <dbReference type="Proteomes" id="UP000820818"/>
    </source>
</evidence>
<dbReference type="AlphaFoldDB" id="A0AAD5PZ59"/>
<dbReference type="Proteomes" id="UP000820818">
    <property type="component" value="Linkage Group LG1"/>
</dbReference>
<accession>A0AAD5PZ59</accession>
<gene>
    <name evidence="1" type="ORF">GHT06_008703</name>
</gene>
<keyword evidence="2" id="KW-1185">Reference proteome</keyword>
<reference evidence="1 2" key="1">
    <citation type="submission" date="2022-05" db="EMBL/GenBank/DDBJ databases">
        <title>A multi-omics perspective on studying reproductive biology in Daphnia sinensis.</title>
        <authorList>
            <person name="Jia J."/>
        </authorList>
    </citation>
    <scope>NUCLEOTIDE SEQUENCE [LARGE SCALE GENOMIC DNA]</scope>
    <source>
        <strain evidence="1 2">WSL</strain>
    </source>
</reference>